<comment type="subcellular location">
    <subcellularLocation>
        <location evidence="1">Cell outer membrane</location>
    </subcellularLocation>
</comment>
<protein>
    <submittedName>
        <fullName evidence="9">Starch-binding associating with outer membrane</fullName>
    </submittedName>
</protein>
<dbReference type="STRING" id="237018.SAMN04489723_11623"/>
<keyword evidence="10" id="KW-1185">Reference proteome</keyword>
<evidence type="ECO:0000259" key="7">
    <source>
        <dbReference type="Pfam" id="PF07980"/>
    </source>
</evidence>
<feature type="signal peptide" evidence="6">
    <location>
        <begin position="1"/>
        <end position="28"/>
    </location>
</feature>
<dbReference type="InterPro" id="IPR033985">
    <property type="entry name" value="SusD-like_N"/>
</dbReference>
<accession>A0A1I1BUZ3</accession>
<evidence type="ECO:0000256" key="1">
    <source>
        <dbReference type="ARBA" id="ARBA00004442"/>
    </source>
</evidence>
<comment type="similarity">
    <text evidence="2">Belongs to the SusD family.</text>
</comment>
<dbReference type="CDD" id="cd08977">
    <property type="entry name" value="SusD"/>
    <property type="match status" value="1"/>
</dbReference>
<dbReference type="Proteomes" id="UP000198790">
    <property type="component" value="Unassembled WGS sequence"/>
</dbReference>
<dbReference type="Pfam" id="PF07980">
    <property type="entry name" value="SusD_RagB"/>
    <property type="match status" value="1"/>
</dbReference>
<dbReference type="EMBL" id="FOKK01000016">
    <property type="protein sequence ID" value="SFB52290.1"/>
    <property type="molecule type" value="Genomic_DNA"/>
</dbReference>
<evidence type="ECO:0000313" key="10">
    <source>
        <dbReference type="Proteomes" id="UP000198790"/>
    </source>
</evidence>
<sequence>MKKRTMIIRYNISLKLKSLLLVITFATMMGCDSVLDDVEDLSNYPGQGTFDDVQTVNAYLSALYGSTFGGWPLNFGNNADESGGIIAPNWITETNGTMKFWPYNIIRRVNIMLEELPVGEVPVGDQDELLAQAKFIRAFLYFKMVYYHGGVPIIEVPQNLDDDLEVTRNSTAECFDFIIRDLDDAISGLPATYNGDEFGKIDKVFAKAFKAKVLLYKASPQFNPSNPYDNSSWQDAYAANLEAKQYLEGQGFGLLDNYTAVFETSNHRENVFSVVYQDPIKVNGRREDAVRPLSESKNATGGDQPIWALAKAYPMKDGKIPGDPTSEYSYDVQHFWENRDPRFEATLVWNGAVYPVSGKSGRRQYTMANVSHSVDAFGYVIQGGQGQYRTGLFCRKGIMEELPIELVGTNDVDWPEMRFAEVLFNFAEAANETGHLDEAVQVLLDIRARAGIEPGSDGMYGITSGMNRDQLREAILQEKYIEMAFEGQRFWDLRRHRKLDRLDGMKKYGVMAMTLNGKAYNEVTSEDQLAANSSTLLPDEFTYEIVELISNGPKEMSMPETYYFFPIQSSHIDRNPKLEQNVGWSGGTFDPTL</sequence>
<gene>
    <name evidence="9" type="ORF">SAMN04489723_11623</name>
</gene>
<dbReference type="GO" id="GO:0009279">
    <property type="term" value="C:cell outer membrane"/>
    <property type="evidence" value="ECO:0007669"/>
    <property type="project" value="UniProtKB-SubCell"/>
</dbReference>
<evidence type="ECO:0000259" key="8">
    <source>
        <dbReference type="Pfam" id="PF14322"/>
    </source>
</evidence>
<evidence type="ECO:0000256" key="6">
    <source>
        <dbReference type="SAM" id="SignalP"/>
    </source>
</evidence>
<dbReference type="PROSITE" id="PS51257">
    <property type="entry name" value="PROKAR_LIPOPROTEIN"/>
    <property type="match status" value="1"/>
</dbReference>
<keyword evidence="4" id="KW-0472">Membrane</keyword>
<feature type="chain" id="PRO_5011606188" evidence="6">
    <location>
        <begin position="29"/>
        <end position="593"/>
    </location>
</feature>
<feature type="domain" description="SusD-like N-terminal" evidence="8">
    <location>
        <begin position="98"/>
        <end position="215"/>
    </location>
</feature>
<name>A0A1I1BUZ3_9BACT</name>
<evidence type="ECO:0000256" key="5">
    <source>
        <dbReference type="ARBA" id="ARBA00023237"/>
    </source>
</evidence>
<keyword evidence="5" id="KW-0998">Cell outer membrane</keyword>
<evidence type="ECO:0000256" key="4">
    <source>
        <dbReference type="ARBA" id="ARBA00023136"/>
    </source>
</evidence>
<dbReference type="Pfam" id="PF14322">
    <property type="entry name" value="SusD-like_3"/>
    <property type="match status" value="1"/>
</dbReference>
<dbReference type="AlphaFoldDB" id="A0A1I1BUZ3"/>
<dbReference type="InterPro" id="IPR012944">
    <property type="entry name" value="SusD_RagB_dom"/>
</dbReference>
<dbReference type="Gene3D" id="1.25.40.390">
    <property type="match status" value="1"/>
</dbReference>
<keyword evidence="3 6" id="KW-0732">Signal</keyword>
<organism evidence="9 10">
    <name type="scientific">Algoriphagus aquimarinus</name>
    <dbReference type="NCBI Taxonomy" id="237018"/>
    <lineage>
        <taxon>Bacteria</taxon>
        <taxon>Pseudomonadati</taxon>
        <taxon>Bacteroidota</taxon>
        <taxon>Cytophagia</taxon>
        <taxon>Cytophagales</taxon>
        <taxon>Cyclobacteriaceae</taxon>
        <taxon>Algoriphagus</taxon>
    </lineage>
</organism>
<evidence type="ECO:0000256" key="3">
    <source>
        <dbReference type="ARBA" id="ARBA00022729"/>
    </source>
</evidence>
<evidence type="ECO:0000256" key="2">
    <source>
        <dbReference type="ARBA" id="ARBA00006275"/>
    </source>
</evidence>
<reference evidence="9 10" key="1">
    <citation type="submission" date="2016-10" db="EMBL/GenBank/DDBJ databases">
        <authorList>
            <person name="de Groot N.N."/>
        </authorList>
    </citation>
    <scope>NUCLEOTIDE SEQUENCE [LARGE SCALE GENOMIC DNA]</scope>
    <source>
        <strain evidence="9 10">DSM 23399</strain>
    </source>
</reference>
<proteinExistence type="inferred from homology"/>
<dbReference type="RefSeq" id="WP_217647340.1">
    <property type="nucleotide sequence ID" value="NZ_FOKK01000016.1"/>
</dbReference>
<feature type="domain" description="RagB/SusD" evidence="7">
    <location>
        <begin position="294"/>
        <end position="584"/>
    </location>
</feature>
<dbReference type="SUPFAM" id="SSF48452">
    <property type="entry name" value="TPR-like"/>
    <property type="match status" value="1"/>
</dbReference>
<evidence type="ECO:0000313" key="9">
    <source>
        <dbReference type="EMBL" id="SFB52290.1"/>
    </source>
</evidence>
<dbReference type="InterPro" id="IPR011990">
    <property type="entry name" value="TPR-like_helical_dom_sf"/>
</dbReference>